<keyword evidence="3" id="KW-1003">Cell membrane</keyword>
<dbReference type="PANTHER" id="PTHR33406">
    <property type="entry name" value="MEMBRANE PROTEIN MJ1562-RELATED"/>
    <property type="match status" value="1"/>
</dbReference>
<evidence type="ECO:0000256" key="4">
    <source>
        <dbReference type="ARBA" id="ARBA00022692"/>
    </source>
</evidence>
<feature type="transmembrane region" description="Helical" evidence="7">
    <location>
        <begin position="205"/>
        <end position="226"/>
    </location>
</feature>
<dbReference type="RefSeq" id="WP_267153127.1">
    <property type="nucleotide sequence ID" value="NZ_JAPMLT010000013.1"/>
</dbReference>
<feature type="transmembrane region" description="Helical" evidence="7">
    <location>
        <begin position="974"/>
        <end position="994"/>
    </location>
</feature>
<evidence type="ECO:0000259" key="8">
    <source>
        <dbReference type="Pfam" id="PF03176"/>
    </source>
</evidence>
<feature type="transmembrane region" description="Helical" evidence="7">
    <location>
        <begin position="182"/>
        <end position="198"/>
    </location>
</feature>
<feature type="transmembrane region" description="Helical" evidence="7">
    <location>
        <begin position="873"/>
        <end position="892"/>
    </location>
</feature>
<feature type="transmembrane region" description="Helical" evidence="7">
    <location>
        <begin position="238"/>
        <end position="257"/>
    </location>
</feature>
<dbReference type="EMBL" id="JAPMLT010000013">
    <property type="protein sequence ID" value="MCX7571882.1"/>
    <property type="molecule type" value="Genomic_DNA"/>
</dbReference>
<feature type="domain" description="Membrane transport protein MMPL" evidence="8">
    <location>
        <begin position="749"/>
        <end position="1047"/>
    </location>
</feature>
<evidence type="ECO:0000256" key="7">
    <source>
        <dbReference type="SAM" id="Phobius"/>
    </source>
</evidence>
<keyword evidence="6 7" id="KW-0472">Membrane</keyword>
<feature type="transmembrane region" description="Helical" evidence="7">
    <location>
        <begin position="899"/>
        <end position="925"/>
    </location>
</feature>
<dbReference type="Proteomes" id="UP001208017">
    <property type="component" value="Unassembled WGS sequence"/>
</dbReference>
<sequence length="1058" mass="113476">MKTVIKMRWLILILWLCAAVGLFLAAPNMEELVRDKGQISVPDGYSSSTAAKMVKEMKGDASGSSNEQSAVLVFHNEKGINASDLEEIKRGVGQLKDGEAKYGITEVITHLDTKDLEEQMVAKDGKTVLVLVSASMEGRTPAEARDALYEALEGVSVEHYYTGDWLIGEDVIQSSQEGLKKTEYITVIFILAILFIVFRSAVAPFIPLLTVGLSYLVAQSVVGFLVEWVNFPLSNFTQIFMVAIMFGIGTDYCILLISRFKEELAQSEDRTAAILNTYRTAGKTVFFSGLAVLVGFASIGLSTFSLYRSAVAVGVGVAVLLIALVTLVPFFMATMGKAIFWPSKGTLEHKPSRLWGAVGNFSLKRPVWALVILAVVLVPFLAAYQGATSYNSLEEIGDKYNSVKAFNVITESFGPGDSMPSKIVVKVDQPLDTPEGMAAVERVTRELDEVDGVKTVRSATRPSGDPLEDLQVAEQVKQLGDGLDQGGDALGQINQGLTDASTALKDNQPKLNEAVQGAGQLVAGTNELKNGVVQLGDGLKQIEKGLVDGSMGAEQISAGLKQAKESADRLKAGSDALLANYQAMHGGFGEMAKGYASIQQNVSGLTAGIAGVGQGLDGLAQKYPELINDQDFKNLRSSVTGLESGAKGLGDGLAQLNQQLGGALDGFKQVNDGYAQAIEGQKALSAGLGELSSALVGLQAGLDQLAGGQSQIVSKVPAVTGGFDQIANGQKELQKGYADMNGQLGQLTDGLTQSADGLAQVTDGLEEANGYLSDLSAGPDKQLTGWYLPQEALDNEDFQKALDAYMSEDRKIASFDVVFAGNPYEIDTLERMDDLTAAVERALKDTDYAGAAFAVEGVSSINNDLRNISAEDYSRTVMLMLIGIGLILVLMFRSIVMPIYIILSLLITYYSSLAIAEVIFVRILGYTGISWAVPFFGFVMLMALGVDYSIFLMDRFKEYRHLPPREGILLAMKNMGSVIISAAVILGGTFAAMLPSGVMSLLQIATILLCGLFLYALLMLPLFIPVMVRTFDKANWWPFMGEPKRKEEAKPAAKTVEA</sequence>
<evidence type="ECO:0000256" key="3">
    <source>
        <dbReference type="ARBA" id="ARBA00022475"/>
    </source>
</evidence>
<protein>
    <submittedName>
        <fullName evidence="9">MMPL family transporter</fullName>
    </submittedName>
</protein>
<comment type="similarity">
    <text evidence="2">Belongs to the resistance-nodulation-cell division (RND) (TC 2.A.6) family. MmpL subfamily.</text>
</comment>
<comment type="caution">
    <text evidence="9">The sequence shown here is derived from an EMBL/GenBank/DDBJ whole genome shotgun (WGS) entry which is preliminary data.</text>
</comment>
<dbReference type="InterPro" id="IPR004869">
    <property type="entry name" value="MMPL_dom"/>
</dbReference>
<name>A0ABT3X7M2_9BACL</name>
<proteinExistence type="inferred from homology"/>
<evidence type="ECO:0000256" key="6">
    <source>
        <dbReference type="ARBA" id="ARBA00023136"/>
    </source>
</evidence>
<evidence type="ECO:0000256" key="2">
    <source>
        <dbReference type="ARBA" id="ARBA00010157"/>
    </source>
</evidence>
<gene>
    <name evidence="9" type="ORF">OS242_18205</name>
</gene>
<reference evidence="9 10" key="1">
    <citation type="submission" date="2022-11" db="EMBL/GenBank/DDBJ databases">
        <title>Study of microbial diversity in lake waters.</title>
        <authorList>
            <person name="Zhang J."/>
        </authorList>
    </citation>
    <scope>NUCLEOTIDE SEQUENCE [LARGE SCALE GENOMIC DNA]</scope>
    <source>
        <strain evidence="9 10">DT12</strain>
    </source>
</reference>
<accession>A0ABT3X7M2</accession>
<keyword evidence="5 7" id="KW-1133">Transmembrane helix</keyword>
<dbReference type="Gene3D" id="1.10.287.950">
    <property type="entry name" value="Methyl-accepting chemotaxis protein"/>
    <property type="match status" value="1"/>
</dbReference>
<feature type="transmembrane region" description="Helical" evidence="7">
    <location>
        <begin position="367"/>
        <end position="384"/>
    </location>
</feature>
<evidence type="ECO:0000256" key="5">
    <source>
        <dbReference type="ARBA" id="ARBA00022989"/>
    </source>
</evidence>
<keyword evidence="4 7" id="KW-0812">Transmembrane</keyword>
<feature type="transmembrane region" description="Helical" evidence="7">
    <location>
        <begin position="310"/>
        <end position="333"/>
    </location>
</feature>
<dbReference type="Gene3D" id="1.20.1640.10">
    <property type="entry name" value="Multidrug efflux transporter AcrB transmembrane domain"/>
    <property type="match status" value="2"/>
</dbReference>
<feature type="transmembrane region" description="Helical" evidence="7">
    <location>
        <begin position="285"/>
        <end position="304"/>
    </location>
</feature>
<feature type="transmembrane region" description="Helical" evidence="7">
    <location>
        <begin position="931"/>
        <end position="953"/>
    </location>
</feature>
<dbReference type="InterPro" id="IPR050545">
    <property type="entry name" value="Mycobact_MmpL"/>
</dbReference>
<evidence type="ECO:0000313" key="10">
    <source>
        <dbReference type="Proteomes" id="UP001208017"/>
    </source>
</evidence>
<feature type="transmembrane region" description="Helical" evidence="7">
    <location>
        <begin position="1000"/>
        <end position="1024"/>
    </location>
</feature>
<dbReference type="Pfam" id="PF03176">
    <property type="entry name" value="MMPL"/>
    <property type="match status" value="2"/>
</dbReference>
<dbReference type="SUPFAM" id="SSF82866">
    <property type="entry name" value="Multidrug efflux transporter AcrB transmembrane domain"/>
    <property type="match status" value="2"/>
</dbReference>
<comment type="subcellular location">
    <subcellularLocation>
        <location evidence="1">Cell membrane</location>
        <topology evidence="1">Multi-pass membrane protein</topology>
    </subcellularLocation>
</comment>
<organism evidence="9 10">
    <name type="scientific">Tumebacillus lacus</name>
    <dbReference type="NCBI Taxonomy" id="2995335"/>
    <lineage>
        <taxon>Bacteria</taxon>
        <taxon>Bacillati</taxon>
        <taxon>Bacillota</taxon>
        <taxon>Bacilli</taxon>
        <taxon>Bacillales</taxon>
        <taxon>Alicyclobacillaceae</taxon>
        <taxon>Tumebacillus</taxon>
    </lineage>
</organism>
<feature type="domain" description="Membrane transport protein MMPL" evidence="8">
    <location>
        <begin position="50"/>
        <end position="367"/>
    </location>
</feature>
<evidence type="ECO:0000313" key="9">
    <source>
        <dbReference type="EMBL" id="MCX7571882.1"/>
    </source>
</evidence>
<keyword evidence="10" id="KW-1185">Reference proteome</keyword>
<dbReference type="PANTHER" id="PTHR33406:SF6">
    <property type="entry name" value="MEMBRANE PROTEIN YDGH-RELATED"/>
    <property type="match status" value="1"/>
</dbReference>
<evidence type="ECO:0000256" key="1">
    <source>
        <dbReference type="ARBA" id="ARBA00004651"/>
    </source>
</evidence>